<feature type="region of interest" description="Disordered" evidence="4">
    <location>
        <begin position="398"/>
        <end position="430"/>
    </location>
</feature>
<feature type="compositionally biased region" description="Basic and acidic residues" evidence="4">
    <location>
        <begin position="401"/>
        <end position="412"/>
    </location>
</feature>
<keyword evidence="3" id="KW-0479">Metal-binding</keyword>
<sequence length="703" mass="79379">MVAYGLDPSIHWSRLLPLCTSENVIRWVERTIKPLTPWPTMVQQFINHYGDKFKVQRVIQEMLSSRPRANESLSQFCTRFQLLADDAQIEDDSSLVVRYLISVFPEQIQWMIYQAVDNGRIAEMTISQVCDYIHVMPIKPHEYSTRRDNPSNSHFSKQYKNKYCDYDRSTGHSNKECKVQKVKGSRDTAYTTPSKNYSSATDRNTGVRQTMPEKSKTQVINTQTADASVYKTPGTSFTVTCSKCKQTGHYANQCTNPSVKLTHLKKGNNDDKPASNSIQESTPYTVPVVINGYETSGLIDTGADRTFISQSLCDQLGIRKTELRGIINTAHPGITIPRVRITEPVQLKTGHTEFITSCEILEQGHEFPIIIGRDIIPRMKIDILGLPFSYPPVLQTEVDNEDKRDRDERRGSAEAVSLTDLADTLSPEQSMEKGKLINSVEDFLQVNASIPVHAACPLPEAIVKLPTPSGIKEKSNPILLQLTPEADKVNPPISESSKGAEDSLECIPLARQELLQNQHLLGHFGVKAMVDGLKQNGHSWENMYKDALAVAQKCIPCLKYNDNKKSWDIHIPFTMYCMNQKIADRYSTSPFISMFGRNSNPIVEYANEIVNLETEDETEAHRHRIKYMSEVLFPSINAITSNSTGKMKAKFDGKHRINSLVPGSYVMIRKDIKANKLDAPNNGPYKIIQDPIDDYWSQRDPKN</sequence>
<dbReference type="SUPFAM" id="SSF57756">
    <property type="entry name" value="Retrovirus zinc finger-like domains"/>
    <property type="match status" value="1"/>
</dbReference>
<dbReference type="PROSITE" id="PS50158">
    <property type="entry name" value="ZF_CCHC"/>
    <property type="match status" value="1"/>
</dbReference>
<evidence type="ECO:0000259" key="5">
    <source>
        <dbReference type="PROSITE" id="PS50158"/>
    </source>
</evidence>
<keyword evidence="3" id="KW-0862">Zinc</keyword>
<keyword evidence="2" id="KW-0378">Hydrolase</keyword>
<dbReference type="Gene3D" id="1.10.340.70">
    <property type="match status" value="1"/>
</dbReference>
<dbReference type="GO" id="GO:0008270">
    <property type="term" value="F:zinc ion binding"/>
    <property type="evidence" value="ECO:0007669"/>
    <property type="project" value="UniProtKB-KW"/>
</dbReference>
<dbReference type="Pfam" id="PF00098">
    <property type="entry name" value="zf-CCHC"/>
    <property type="match status" value="1"/>
</dbReference>
<dbReference type="CDD" id="cd00303">
    <property type="entry name" value="retropepsin_like"/>
    <property type="match status" value="1"/>
</dbReference>
<dbReference type="GO" id="GO:0006508">
    <property type="term" value="P:proteolysis"/>
    <property type="evidence" value="ECO:0007669"/>
    <property type="project" value="InterPro"/>
</dbReference>
<dbReference type="STRING" id="133381.A0A2T9ZER0"/>
<keyword evidence="1" id="KW-0064">Aspartyl protease</keyword>
<dbReference type="Gene3D" id="2.40.70.10">
    <property type="entry name" value="Acid Proteases"/>
    <property type="match status" value="1"/>
</dbReference>
<evidence type="ECO:0000259" key="6">
    <source>
        <dbReference type="PROSITE" id="PS50175"/>
    </source>
</evidence>
<dbReference type="InterPro" id="IPR021109">
    <property type="entry name" value="Peptidase_aspartic_dom_sf"/>
</dbReference>
<evidence type="ECO:0000256" key="2">
    <source>
        <dbReference type="ARBA" id="ARBA00022801"/>
    </source>
</evidence>
<feature type="domain" description="Peptidase A2" evidence="6">
    <location>
        <begin position="295"/>
        <end position="310"/>
    </location>
</feature>
<comment type="caution">
    <text evidence="7">The sequence shown here is derived from an EMBL/GenBank/DDBJ whole genome shotgun (WGS) entry which is preliminary data.</text>
</comment>
<proteinExistence type="predicted"/>
<dbReference type="AlphaFoldDB" id="A0A2T9ZER0"/>
<dbReference type="PROSITE" id="PS00141">
    <property type="entry name" value="ASP_PROTEASE"/>
    <property type="match status" value="1"/>
</dbReference>
<dbReference type="GO" id="GO:0004190">
    <property type="term" value="F:aspartic-type endopeptidase activity"/>
    <property type="evidence" value="ECO:0007669"/>
    <property type="project" value="UniProtKB-KW"/>
</dbReference>
<evidence type="ECO:0008006" key="9">
    <source>
        <dbReference type="Google" id="ProtNLM"/>
    </source>
</evidence>
<evidence type="ECO:0000256" key="3">
    <source>
        <dbReference type="PROSITE-ProRule" id="PRU00047"/>
    </source>
</evidence>
<dbReference type="InterPro" id="IPR001969">
    <property type="entry name" value="Aspartic_peptidase_AS"/>
</dbReference>
<evidence type="ECO:0000313" key="7">
    <source>
        <dbReference type="EMBL" id="PVV03088.1"/>
    </source>
</evidence>
<organism evidence="7 8">
    <name type="scientific">Smittium megazygosporum</name>
    <dbReference type="NCBI Taxonomy" id="133381"/>
    <lineage>
        <taxon>Eukaryota</taxon>
        <taxon>Fungi</taxon>
        <taxon>Fungi incertae sedis</taxon>
        <taxon>Zoopagomycota</taxon>
        <taxon>Kickxellomycotina</taxon>
        <taxon>Harpellomycetes</taxon>
        <taxon>Harpellales</taxon>
        <taxon>Legeriomycetaceae</taxon>
        <taxon>Smittium</taxon>
    </lineage>
</organism>
<protein>
    <recommendedName>
        <fullName evidence="9">CCHC-type domain-containing protein</fullName>
    </recommendedName>
</protein>
<keyword evidence="3" id="KW-0863">Zinc-finger</keyword>
<feature type="region of interest" description="Disordered" evidence="4">
    <location>
        <begin position="177"/>
        <end position="220"/>
    </location>
</feature>
<dbReference type="EMBL" id="MBFS01000280">
    <property type="protein sequence ID" value="PVV03088.1"/>
    <property type="molecule type" value="Genomic_DNA"/>
</dbReference>
<dbReference type="PANTHER" id="PTHR46888:SF1">
    <property type="entry name" value="RIBONUCLEASE H"/>
    <property type="match status" value="1"/>
</dbReference>
<keyword evidence="8" id="KW-1185">Reference proteome</keyword>
<dbReference type="InterPro" id="IPR001995">
    <property type="entry name" value="Peptidase_A2_cat"/>
</dbReference>
<dbReference type="PANTHER" id="PTHR46888">
    <property type="entry name" value="ZINC KNUCKLE DOMAINCONTAINING PROTEIN-RELATED"/>
    <property type="match status" value="1"/>
</dbReference>
<dbReference type="PROSITE" id="PS50175">
    <property type="entry name" value="ASP_PROT_RETROV"/>
    <property type="match status" value="1"/>
</dbReference>
<dbReference type="Pfam" id="PF13650">
    <property type="entry name" value="Asp_protease_2"/>
    <property type="match status" value="1"/>
</dbReference>
<reference evidence="7 8" key="1">
    <citation type="journal article" date="2018" name="MBio">
        <title>Comparative Genomics Reveals the Core Gene Toolbox for the Fungus-Insect Symbiosis.</title>
        <authorList>
            <person name="Wang Y."/>
            <person name="Stata M."/>
            <person name="Wang W."/>
            <person name="Stajich J.E."/>
            <person name="White M.M."/>
            <person name="Moncalvo J.M."/>
        </authorList>
    </citation>
    <scope>NUCLEOTIDE SEQUENCE [LARGE SCALE GENOMIC DNA]</scope>
    <source>
        <strain evidence="7 8">SC-DP-2</strain>
    </source>
</reference>
<dbReference type="Proteomes" id="UP000245609">
    <property type="component" value="Unassembled WGS sequence"/>
</dbReference>
<feature type="domain" description="CCHC-type" evidence="5">
    <location>
        <begin position="241"/>
        <end position="256"/>
    </location>
</feature>
<dbReference type="InterPro" id="IPR001878">
    <property type="entry name" value="Znf_CCHC"/>
</dbReference>
<name>A0A2T9ZER0_9FUNG</name>
<dbReference type="GO" id="GO:0003676">
    <property type="term" value="F:nucleic acid binding"/>
    <property type="evidence" value="ECO:0007669"/>
    <property type="project" value="InterPro"/>
</dbReference>
<keyword evidence="1" id="KW-0645">Protease</keyword>
<feature type="compositionally biased region" description="Polar residues" evidence="4">
    <location>
        <begin position="188"/>
        <end position="208"/>
    </location>
</feature>
<evidence type="ECO:0000313" key="8">
    <source>
        <dbReference type="Proteomes" id="UP000245609"/>
    </source>
</evidence>
<gene>
    <name evidence="7" type="ORF">BB560_002438</name>
</gene>
<dbReference type="InterPro" id="IPR041588">
    <property type="entry name" value="Integrase_H2C2"/>
</dbReference>
<dbReference type="InterPro" id="IPR036875">
    <property type="entry name" value="Znf_CCHC_sf"/>
</dbReference>
<dbReference type="SMART" id="SM00343">
    <property type="entry name" value="ZnF_C2HC"/>
    <property type="match status" value="1"/>
</dbReference>
<accession>A0A2T9ZER0</accession>
<evidence type="ECO:0000256" key="4">
    <source>
        <dbReference type="SAM" id="MobiDB-lite"/>
    </source>
</evidence>
<evidence type="ECO:0000256" key="1">
    <source>
        <dbReference type="ARBA" id="ARBA00022750"/>
    </source>
</evidence>
<dbReference type="Pfam" id="PF17921">
    <property type="entry name" value="Integrase_H2C2"/>
    <property type="match status" value="1"/>
</dbReference>
<dbReference type="SUPFAM" id="SSF50630">
    <property type="entry name" value="Acid proteases"/>
    <property type="match status" value="1"/>
</dbReference>